<dbReference type="OrthoDB" id="9809438at2"/>
<dbReference type="Pfam" id="PF00288">
    <property type="entry name" value="GHMP_kinases_N"/>
    <property type="match status" value="1"/>
</dbReference>
<dbReference type="Proteomes" id="UP000186015">
    <property type="component" value="Unassembled WGS sequence"/>
</dbReference>
<dbReference type="SUPFAM" id="SSF55060">
    <property type="entry name" value="GHMP Kinase, C-terminal domain"/>
    <property type="match status" value="1"/>
</dbReference>
<evidence type="ECO:0000256" key="2">
    <source>
        <dbReference type="ARBA" id="ARBA00012052"/>
    </source>
</evidence>
<protein>
    <recommendedName>
        <fullName evidence="3 9">4-diphosphocytidyl-2-C-methyl-D-erythritol kinase</fullName>
        <shortName evidence="9">CMK</shortName>
        <ecNumber evidence="2 9">2.7.1.148</ecNumber>
    </recommendedName>
    <alternativeName>
        <fullName evidence="8 9">4-(cytidine-5'-diphospho)-2-C-methyl-D-erythritol kinase</fullName>
    </alternativeName>
</protein>
<keyword evidence="7 9" id="KW-0067">ATP-binding</keyword>
<dbReference type="Gene3D" id="3.30.230.10">
    <property type="match status" value="1"/>
</dbReference>
<dbReference type="PANTHER" id="PTHR43527:SF2">
    <property type="entry name" value="4-DIPHOSPHOCYTIDYL-2-C-METHYL-D-ERYTHRITOL KINASE, CHLOROPLASTIC"/>
    <property type="match status" value="1"/>
</dbReference>
<dbReference type="PANTHER" id="PTHR43527">
    <property type="entry name" value="4-DIPHOSPHOCYTIDYL-2-C-METHYL-D-ERYTHRITOL KINASE, CHLOROPLASTIC"/>
    <property type="match status" value="1"/>
</dbReference>
<evidence type="ECO:0000256" key="6">
    <source>
        <dbReference type="ARBA" id="ARBA00022777"/>
    </source>
</evidence>
<feature type="binding site" evidence="9">
    <location>
        <begin position="102"/>
        <end position="112"/>
    </location>
    <ligand>
        <name>ATP</name>
        <dbReference type="ChEBI" id="CHEBI:30616"/>
    </ligand>
</feature>
<reference evidence="12 13" key="1">
    <citation type="submission" date="2016-10" db="EMBL/GenBank/DDBJ databases">
        <authorList>
            <person name="de Groot N.N."/>
        </authorList>
    </citation>
    <scope>NUCLEOTIDE SEQUENCE [LARGE SCALE GENOMIC DNA]</scope>
    <source>
        <strain evidence="12 13">KH2T6</strain>
    </source>
</reference>
<proteinExistence type="inferred from homology"/>
<dbReference type="GO" id="GO:0005524">
    <property type="term" value="F:ATP binding"/>
    <property type="evidence" value="ECO:0007669"/>
    <property type="project" value="UniProtKB-UniRule"/>
</dbReference>
<dbReference type="InterPro" id="IPR004424">
    <property type="entry name" value="IspE"/>
</dbReference>
<evidence type="ECO:0000256" key="4">
    <source>
        <dbReference type="ARBA" id="ARBA00022679"/>
    </source>
</evidence>
<dbReference type="EC" id="2.7.1.148" evidence="2 9"/>
<evidence type="ECO:0000256" key="9">
    <source>
        <dbReference type="HAMAP-Rule" id="MF_00061"/>
    </source>
</evidence>
<feature type="active site" evidence="9">
    <location>
        <position position="14"/>
    </location>
</feature>
<dbReference type="SUPFAM" id="SSF54211">
    <property type="entry name" value="Ribosomal protein S5 domain 2-like"/>
    <property type="match status" value="1"/>
</dbReference>
<keyword evidence="6 9" id="KW-0418">Kinase</keyword>
<evidence type="ECO:0000313" key="13">
    <source>
        <dbReference type="Proteomes" id="UP000186015"/>
    </source>
</evidence>
<dbReference type="RefSeq" id="WP_074828157.1">
    <property type="nucleotide sequence ID" value="NZ_FOAT01000001.1"/>
</dbReference>
<keyword evidence="4 9" id="KW-0808">Transferase</keyword>
<dbReference type="InterPro" id="IPR036554">
    <property type="entry name" value="GHMP_kinase_C_sf"/>
</dbReference>
<feature type="active site" evidence="9">
    <location>
        <position position="144"/>
    </location>
</feature>
<dbReference type="Pfam" id="PF08544">
    <property type="entry name" value="GHMP_kinases_C"/>
    <property type="match status" value="1"/>
</dbReference>
<dbReference type="PIRSF" id="PIRSF010376">
    <property type="entry name" value="IspE"/>
    <property type="match status" value="1"/>
</dbReference>
<dbReference type="InterPro" id="IPR013750">
    <property type="entry name" value="GHMP_kinase_C_dom"/>
</dbReference>
<name>A0A1H7F6Y2_RUMAL</name>
<comment type="similarity">
    <text evidence="1 9">Belongs to the GHMP kinase family. IspE subfamily.</text>
</comment>
<dbReference type="UniPathway" id="UPA00056">
    <property type="reaction ID" value="UER00094"/>
</dbReference>
<evidence type="ECO:0000256" key="8">
    <source>
        <dbReference type="ARBA" id="ARBA00032554"/>
    </source>
</evidence>
<evidence type="ECO:0000259" key="10">
    <source>
        <dbReference type="Pfam" id="PF00288"/>
    </source>
</evidence>
<comment type="pathway">
    <text evidence="9">Isoprenoid biosynthesis; isopentenyl diphosphate biosynthesis via DXP pathway; isopentenyl diphosphate from 1-deoxy-D-xylulose 5-phosphate: step 3/6.</text>
</comment>
<sequence>MALYDNIKVKAYGKVNLLLDIIGRRDDGYHMLNTVMQSVSVYDTLELSIDSTAPEGMEIICNKEGFPLDSSNLIWKAADVFKEQTGITYGGKLIVKVEKNLPSQAGMGGGSADCAAMLKAMNTFFCTLKDEDELCEMGTKLGADVPFCIRGGTRLCQGIGEITNKLPSPDCAFVIVKPDVSISTPEAYKRYDLMKSPPRSNLDYFLKALASGNVFSTSIYLFNVFEAVMDMPEIAQAKQDLKEAGAMNTLMTGSGSAVFGIFEKESFAVEAAANLAGKYSYCKSCVPVKSGYELMWVNR</sequence>
<dbReference type="InterPro" id="IPR020568">
    <property type="entry name" value="Ribosomal_Su5_D2-typ_SF"/>
</dbReference>
<evidence type="ECO:0000313" key="12">
    <source>
        <dbReference type="EMBL" id="SEK21871.1"/>
    </source>
</evidence>
<comment type="catalytic activity">
    <reaction evidence="9">
        <text>4-CDP-2-C-methyl-D-erythritol + ATP = 4-CDP-2-C-methyl-D-erythritol 2-phosphate + ADP + H(+)</text>
        <dbReference type="Rhea" id="RHEA:18437"/>
        <dbReference type="ChEBI" id="CHEBI:15378"/>
        <dbReference type="ChEBI" id="CHEBI:30616"/>
        <dbReference type="ChEBI" id="CHEBI:57823"/>
        <dbReference type="ChEBI" id="CHEBI:57919"/>
        <dbReference type="ChEBI" id="CHEBI:456216"/>
        <dbReference type="EC" id="2.7.1.148"/>
    </reaction>
</comment>
<dbReference type="Gene3D" id="3.30.70.890">
    <property type="entry name" value="GHMP kinase, C-terminal domain"/>
    <property type="match status" value="1"/>
</dbReference>
<keyword evidence="5 9" id="KW-0547">Nucleotide-binding</keyword>
<dbReference type="GO" id="GO:0019288">
    <property type="term" value="P:isopentenyl diphosphate biosynthetic process, methylerythritol 4-phosphate pathway"/>
    <property type="evidence" value="ECO:0007669"/>
    <property type="project" value="UniProtKB-UniRule"/>
</dbReference>
<dbReference type="GO" id="GO:0050515">
    <property type="term" value="F:4-(cytidine 5'-diphospho)-2-C-methyl-D-erythritol kinase activity"/>
    <property type="evidence" value="ECO:0007669"/>
    <property type="project" value="UniProtKB-UniRule"/>
</dbReference>
<feature type="domain" description="GHMP kinase N-terminal" evidence="10">
    <location>
        <begin position="72"/>
        <end position="152"/>
    </location>
</feature>
<dbReference type="HAMAP" id="MF_00061">
    <property type="entry name" value="IspE"/>
    <property type="match status" value="1"/>
</dbReference>
<dbReference type="InterPro" id="IPR006204">
    <property type="entry name" value="GHMP_kinase_N_dom"/>
</dbReference>
<keyword evidence="9" id="KW-0414">Isoprene biosynthesis</keyword>
<dbReference type="AlphaFoldDB" id="A0A1H7F6Y2"/>
<feature type="domain" description="GHMP kinase C-terminal" evidence="11">
    <location>
        <begin position="231"/>
        <end position="276"/>
    </location>
</feature>
<dbReference type="InterPro" id="IPR014721">
    <property type="entry name" value="Ribsml_uS5_D2-typ_fold_subgr"/>
</dbReference>
<evidence type="ECO:0000259" key="11">
    <source>
        <dbReference type="Pfam" id="PF08544"/>
    </source>
</evidence>
<gene>
    <name evidence="9" type="primary">ispE</name>
    <name evidence="12" type="ORF">SAMN05216469_101140</name>
</gene>
<comment type="function">
    <text evidence="9">Catalyzes the phosphorylation of the position 2 hydroxy group of 4-diphosphocytidyl-2C-methyl-D-erythritol.</text>
</comment>
<dbReference type="NCBIfam" id="TIGR00154">
    <property type="entry name" value="ispE"/>
    <property type="match status" value="1"/>
</dbReference>
<evidence type="ECO:0000256" key="3">
    <source>
        <dbReference type="ARBA" id="ARBA00017473"/>
    </source>
</evidence>
<evidence type="ECO:0000256" key="7">
    <source>
        <dbReference type="ARBA" id="ARBA00022840"/>
    </source>
</evidence>
<dbReference type="GO" id="GO:0016114">
    <property type="term" value="P:terpenoid biosynthetic process"/>
    <property type="evidence" value="ECO:0007669"/>
    <property type="project" value="UniProtKB-UniRule"/>
</dbReference>
<accession>A0A1H7F6Y2</accession>
<organism evidence="12 13">
    <name type="scientific">Ruminococcus albus</name>
    <dbReference type="NCBI Taxonomy" id="1264"/>
    <lineage>
        <taxon>Bacteria</taxon>
        <taxon>Bacillati</taxon>
        <taxon>Bacillota</taxon>
        <taxon>Clostridia</taxon>
        <taxon>Eubacteriales</taxon>
        <taxon>Oscillospiraceae</taxon>
        <taxon>Ruminococcus</taxon>
    </lineage>
</organism>
<evidence type="ECO:0000256" key="1">
    <source>
        <dbReference type="ARBA" id="ARBA00009684"/>
    </source>
</evidence>
<dbReference type="EMBL" id="FOAT01000001">
    <property type="protein sequence ID" value="SEK21871.1"/>
    <property type="molecule type" value="Genomic_DNA"/>
</dbReference>
<evidence type="ECO:0000256" key="5">
    <source>
        <dbReference type="ARBA" id="ARBA00022741"/>
    </source>
</evidence>